<evidence type="ECO:0000256" key="4">
    <source>
        <dbReference type="ARBA" id="ARBA00023136"/>
    </source>
</evidence>
<sequence length="537" mass="60734">MSIYDTVSLYSGHSVHSGRGAMHRRKSRLDKQSIVEEEEIDRHSQSDIHYEIELPEHLVNGRKWVNSSFHSLRWVVLTLASIGLGLTFILRLSITIAIVKMVNQTYVSLEEHYHGDPILLEQFTEGNMTNVDLDDIVNTLDSEEETGEFEWSNFIQSLIVNSYYVGYALPQVFISRLADIYGPNKPNIISQMVAIVCTALVPSTAYLGWEYLVALRFIISVTGAASHPINVGLIDIWMPYYENTKALTLLQLVSCSFIVINPIMTGYLCTYHWSMVSYFTCMIGVIWLLSWLIIVRNTPEECWLISQDELKVILANRHFQKESSQQSSYKKSSTSSDGKADRTDKANEESVQPQGRPSPPWKEVFTSWTFYAITISWVCFYGTAVTFMNLMPTYLRNIMNYNIQDNGMVTFVMMSASLVSYFWAGNLISLLTGPCHWSGAKARNLTFAIAAIGGSIMWILPSFTDNYRLAIFIINKALQPALDIVLINTVMDQWSSQGLSGTMFSVYNTFASGLTVIFTWSSGYMLDKTGGTEDSWN</sequence>
<keyword evidence="8" id="KW-1185">Reference proteome</keyword>
<dbReference type="PANTHER" id="PTHR11662">
    <property type="entry name" value="SOLUTE CARRIER FAMILY 17"/>
    <property type="match status" value="1"/>
</dbReference>
<proteinExistence type="predicted"/>
<keyword evidence="2 6" id="KW-0812">Transmembrane</keyword>
<comment type="caution">
    <text evidence="7">The sequence shown here is derived from an EMBL/GenBank/DDBJ whole genome shotgun (WGS) entry which is preliminary data.</text>
</comment>
<feature type="transmembrane region" description="Helical" evidence="6">
    <location>
        <begin position="445"/>
        <end position="463"/>
    </location>
</feature>
<dbReference type="PANTHER" id="PTHR11662:SF399">
    <property type="entry name" value="FI19708P1-RELATED"/>
    <property type="match status" value="1"/>
</dbReference>
<dbReference type="Pfam" id="PF07690">
    <property type="entry name" value="MFS_1"/>
    <property type="match status" value="1"/>
</dbReference>
<feature type="region of interest" description="Disordered" evidence="5">
    <location>
        <begin position="324"/>
        <end position="359"/>
    </location>
</feature>
<reference evidence="7 8" key="1">
    <citation type="submission" date="2020-10" db="EMBL/GenBank/DDBJ databases">
        <authorList>
            <person name="Klimov P.B."/>
            <person name="Dyachkov S.M."/>
            <person name="Chetverikov P.E."/>
        </authorList>
    </citation>
    <scope>NUCLEOTIDE SEQUENCE [LARGE SCALE GENOMIC DNA]</scope>
    <source>
        <strain evidence="7">BMOC 18-1129-001#AD2665</strain>
        <tissue evidence="7">Entire mites</tissue>
    </source>
</reference>
<accession>A0ABQ7S503</accession>
<evidence type="ECO:0000256" key="5">
    <source>
        <dbReference type="SAM" id="MobiDB-lite"/>
    </source>
</evidence>
<dbReference type="InterPro" id="IPR050382">
    <property type="entry name" value="MFS_Na/Anion_cotransporter"/>
</dbReference>
<feature type="transmembrane region" description="Helical" evidence="6">
    <location>
        <begin position="276"/>
        <end position="295"/>
    </location>
</feature>
<feature type="transmembrane region" description="Helical" evidence="6">
    <location>
        <begin position="469"/>
        <end position="491"/>
    </location>
</feature>
<dbReference type="Gene3D" id="1.20.1250.20">
    <property type="entry name" value="MFS general substrate transporter like domains"/>
    <property type="match status" value="1"/>
</dbReference>
<evidence type="ECO:0000313" key="7">
    <source>
        <dbReference type="EMBL" id="KAG9508423.1"/>
    </source>
</evidence>
<dbReference type="EMBL" id="JAIFTH010002107">
    <property type="protein sequence ID" value="KAG9508423.1"/>
    <property type="molecule type" value="Genomic_DNA"/>
</dbReference>
<protein>
    <submittedName>
        <fullName evidence="7">Sialin</fullName>
    </submittedName>
</protein>
<feature type="transmembrane region" description="Helical" evidence="6">
    <location>
        <begin position="368"/>
        <end position="388"/>
    </location>
</feature>
<organism evidence="7 8">
    <name type="scientific">Fragariocoptes setiger</name>
    <dbReference type="NCBI Taxonomy" id="1670756"/>
    <lineage>
        <taxon>Eukaryota</taxon>
        <taxon>Metazoa</taxon>
        <taxon>Ecdysozoa</taxon>
        <taxon>Arthropoda</taxon>
        <taxon>Chelicerata</taxon>
        <taxon>Arachnida</taxon>
        <taxon>Acari</taxon>
        <taxon>Acariformes</taxon>
        <taxon>Trombidiformes</taxon>
        <taxon>Prostigmata</taxon>
        <taxon>Eupodina</taxon>
        <taxon>Eriophyoidea</taxon>
        <taxon>Phytoptidae</taxon>
        <taxon>Fragariocoptes</taxon>
    </lineage>
</organism>
<evidence type="ECO:0000256" key="3">
    <source>
        <dbReference type="ARBA" id="ARBA00022989"/>
    </source>
</evidence>
<feature type="transmembrane region" description="Helical" evidence="6">
    <location>
        <begin position="213"/>
        <end position="234"/>
    </location>
</feature>
<evidence type="ECO:0000313" key="8">
    <source>
        <dbReference type="Proteomes" id="UP000825002"/>
    </source>
</evidence>
<name>A0ABQ7S503_9ACAR</name>
<gene>
    <name evidence="7" type="primary">SLC17A5</name>
    <name evidence="7" type="ORF">GZH46_03084</name>
</gene>
<feature type="transmembrane region" description="Helical" evidence="6">
    <location>
        <begin position="503"/>
        <end position="526"/>
    </location>
</feature>
<comment type="subcellular location">
    <subcellularLocation>
        <location evidence="1">Membrane</location>
        <topology evidence="1">Multi-pass membrane protein</topology>
    </subcellularLocation>
</comment>
<evidence type="ECO:0000256" key="6">
    <source>
        <dbReference type="SAM" id="Phobius"/>
    </source>
</evidence>
<keyword evidence="3 6" id="KW-1133">Transmembrane helix</keyword>
<evidence type="ECO:0000256" key="2">
    <source>
        <dbReference type="ARBA" id="ARBA00022692"/>
    </source>
</evidence>
<dbReference type="SUPFAM" id="SSF103473">
    <property type="entry name" value="MFS general substrate transporter"/>
    <property type="match status" value="1"/>
</dbReference>
<dbReference type="InterPro" id="IPR011701">
    <property type="entry name" value="MFS"/>
</dbReference>
<feature type="compositionally biased region" description="Low complexity" evidence="5">
    <location>
        <begin position="324"/>
        <end position="336"/>
    </location>
</feature>
<feature type="transmembrane region" description="Helical" evidence="6">
    <location>
        <begin position="188"/>
        <end position="207"/>
    </location>
</feature>
<feature type="transmembrane region" description="Helical" evidence="6">
    <location>
        <begin position="246"/>
        <end position="264"/>
    </location>
</feature>
<feature type="transmembrane region" description="Helical" evidence="6">
    <location>
        <begin position="408"/>
        <end position="433"/>
    </location>
</feature>
<keyword evidence="4 6" id="KW-0472">Membrane</keyword>
<evidence type="ECO:0000256" key="1">
    <source>
        <dbReference type="ARBA" id="ARBA00004141"/>
    </source>
</evidence>
<dbReference type="Proteomes" id="UP000825002">
    <property type="component" value="Unassembled WGS sequence"/>
</dbReference>
<feature type="compositionally biased region" description="Basic and acidic residues" evidence="5">
    <location>
        <begin position="338"/>
        <end position="348"/>
    </location>
</feature>
<dbReference type="InterPro" id="IPR036259">
    <property type="entry name" value="MFS_trans_sf"/>
</dbReference>
<feature type="transmembrane region" description="Helical" evidence="6">
    <location>
        <begin position="74"/>
        <end position="99"/>
    </location>
</feature>